<dbReference type="PANTHER" id="PTHR43792">
    <property type="entry name" value="GNAT FAMILY, PUTATIVE (AFU_ORTHOLOGUE AFUA_3G00765)-RELATED-RELATED"/>
    <property type="match status" value="1"/>
</dbReference>
<dbReference type="GO" id="GO:0016747">
    <property type="term" value="F:acyltransferase activity, transferring groups other than amino-acyl groups"/>
    <property type="evidence" value="ECO:0007669"/>
    <property type="project" value="InterPro"/>
</dbReference>
<dbReference type="InterPro" id="IPR016181">
    <property type="entry name" value="Acyl_CoA_acyltransferase"/>
</dbReference>
<dbReference type="PROSITE" id="PS51186">
    <property type="entry name" value="GNAT"/>
    <property type="match status" value="2"/>
</dbReference>
<dbReference type="Pfam" id="PF13302">
    <property type="entry name" value="Acetyltransf_3"/>
    <property type="match status" value="2"/>
</dbReference>
<dbReference type="Proteomes" id="UP000294257">
    <property type="component" value="Unassembled WGS sequence"/>
</dbReference>
<dbReference type="InterPro" id="IPR051531">
    <property type="entry name" value="N-acetyltransferase"/>
</dbReference>
<proteinExistence type="predicted"/>
<dbReference type="CDD" id="cd04301">
    <property type="entry name" value="NAT_SF"/>
    <property type="match status" value="1"/>
</dbReference>
<keyword evidence="3" id="KW-1185">Reference proteome</keyword>
<name>A0A4Q7KAT4_9PSEU</name>
<dbReference type="AlphaFoldDB" id="A0A4Q7KAT4"/>
<protein>
    <submittedName>
        <fullName evidence="2">RimJ/RimL family protein N-acetyltransferase</fullName>
    </submittedName>
</protein>
<dbReference type="RefSeq" id="WP_130348872.1">
    <property type="nucleotide sequence ID" value="NZ_SGWQ01000021.1"/>
</dbReference>
<dbReference type="SUPFAM" id="SSF55729">
    <property type="entry name" value="Acyl-CoA N-acyltransferases (Nat)"/>
    <property type="match status" value="2"/>
</dbReference>
<reference evidence="2 3" key="1">
    <citation type="submission" date="2019-02" db="EMBL/GenBank/DDBJ databases">
        <title>Genomic Encyclopedia of Type Strains, Phase IV (KMG-IV): sequencing the most valuable type-strain genomes for metagenomic binning, comparative biology and taxonomic classification.</title>
        <authorList>
            <person name="Goeker M."/>
        </authorList>
    </citation>
    <scope>NUCLEOTIDE SEQUENCE [LARGE SCALE GENOMIC DNA]</scope>
    <source>
        <strain evidence="2 3">DSM 101727</strain>
    </source>
</reference>
<comment type="caution">
    <text evidence="2">The sequence shown here is derived from an EMBL/GenBank/DDBJ whole genome shotgun (WGS) entry which is preliminary data.</text>
</comment>
<evidence type="ECO:0000313" key="2">
    <source>
        <dbReference type="EMBL" id="RZS29476.1"/>
    </source>
</evidence>
<evidence type="ECO:0000259" key="1">
    <source>
        <dbReference type="PROSITE" id="PS51186"/>
    </source>
</evidence>
<sequence length="381" mass="42314">MRFPDEVPTLSDGVVTLRAHSPADIDGIVEQCVDPESVKWTTVPHPYQRGDAEKWIGEQVPAAWANDSAYTFAIEAEHHDGIRKFAGSVDLRRDREGVAEIAFGLHPGARGRGVMRRAINLLIDWGFTERGFDMILWLAYVGNWASRKAVWANGFSFDGTIRSYLAQRGERHDAWVGSLRRDDPREPAKPWYVPPVLETERLRLRPPADTDAPRLDELANDERGRHFNGRIAGVADISGERWVHRMRERNATGEQVNWVIADKATDQMLGQFQLHELGGMDDSEAQPGYGVHPDARGKGLATEALNAVCEWAFRPVADGGFGKRRLTISTAESNTASRHAADRAGFTHVASIPTGYTIGETGFEDEVIYSLINENWSASSG</sequence>
<feature type="domain" description="N-acetyltransferase" evidence="1">
    <location>
        <begin position="202"/>
        <end position="374"/>
    </location>
</feature>
<dbReference type="Gene3D" id="3.40.630.30">
    <property type="match status" value="2"/>
</dbReference>
<keyword evidence="2" id="KW-0808">Transferase</keyword>
<dbReference type="EMBL" id="SGWQ01000021">
    <property type="protein sequence ID" value="RZS29476.1"/>
    <property type="molecule type" value="Genomic_DNA"/>
</dbReference>
<evidence type="ECO:0000313" key="3">
    <source>
        <dbReference type="Proteomes" id="UP000294257"/>
    </source>
</evidence>
<accession>A0A4Q7KAT4</accession>
<dbReference type="OrthoDB" id="2061990at2"/>
<organism evidence="2 3">
    <name type="scientific">Herbihabitans rhizosphaerae</name>
    <dbReference type="NCBI Taxonomy" id="1872711"/>
    <lineage>
        <taxon>Bacteria</taxon>
        <taxon>Bacillati</taxon>
        <taxon>Actinomycetota</taxon>
        <taxon>Actinomycetes</taxon>
        <taxon>Pseudonocardiales</taxon>
        <taxon>Pseudonocardiaceae</taxon>
        <taxon>Herbihabitans</taxon>
    </lineage>
</organism>
<dbReference type="InterPro" id="IPR000182">
    <property type="entry name" value="GNAT_dom"/>
</dbReference>
<feature type="domain" description="N-acetyltransferase" evidence="1">
    <location>
        <begin position="15"/>
        <end position="182"/>
    </location>
</feature>
<gene>
    <name evidence="2" type="ORF">EV193_12119</name>
</gene>